<dbReference type="GO" id="GO:0050821">
    <property type="term" value="P:protein stabilization"/>
    <property type="evidence" value="ECO:0007669"/>
    <property type="project" value="InterPro"/>
</dbReference>
<dbReference type="GO" id="GO:0051082">
    <property type="term" value="F:unfolded protein binding"/>
    <property type="evidence" value="ECO:0007669"/>
    <property type="project" value="UniProtKB-UniRule"/>
</dbReference>
<dbReference type="AlphaFoldDB" id="A0A432ZS01"/>
<evidence type="ECO:0000256" key="7">
    <source>
        <dbReference type="HAMAP-Rule" id="MF_01183"/>
    </source>
</evidence>
<evidence type="ECO:0000256" key="6">
    <source>
        <dbReference type="ARBA" id="ARBA00023235"/>
    </source>
</evidence>
<organism evidence="9 10">
    <name type="scientific">Idiomarina tyrosinivorans</name>
    <dbReference type="NCBI Taxonomy" id="1445662"/>
    <lineage>
        <taxon>Bacteria</taxon>
        <taxon>Pseudomonadati</taxon>
        <taxon>Pseudomonadota</taxon>
        <taxon>Gammaproteobacteria</taxon>
        <taxon>Alteromonadales</taxon>
        <taxon>Idiomarinaceae</taxon>
        <taxon>Idiomarina</taxon>
    </lineage>
</organism>
<keyword evidence="10" id="KW-1185">Reference proteome</keyword>
<dbReference type="SUPFAM" id="SSF54534">
    <property type="entry name" value="FKBP-like"/>
    <property type="match status" value="2"/>
</dbReference>
<dbReference type="Pfam" id="PF09312">
    <property type="entry name" value="SurA_N"/>
    <property type="match status" value="1"/>
</dbReference>
<evidence type="ECO:0000256" key="5">
    <source>
        <dbReference type="ARBA" id="ARBA00023186"/>
    </source>
</evidence>
<evidence type="ECO:0000256" key="3">
    <source>
        <dbReference type="ARBA" id="ARBA00022764"/>
    </source>
</evidence>
<dbReference type="GO" id="GO:0043165">
    <property type="term" value="P:Gram-negative-bacterium-type cell outer membrane assembly"/>
    <property type="evidence" value="ECO:0007669"/>
    <property type="project" value="InterPro"/>
</dbReference>
<dbReference type="PANTHER" id="PTHR47637">
    <property type="entry name" value="CHAPERONE SURA"/>
    <property type="match status" value="1"/>
</dbReference>
<evidence type="ECO:0000259" key="8">
    <source>
        <dbReference type="PROSITE" id="PS50198"/>
    </source>
</evidence>
<proteinExistence type="inferred from homology"/>
<comment type="catalytic activity">
    <reaction evidence="7">
        <text>[protein]-peptidylproline (omega=180) = [protein]-peptidylproline (omega=0)</text>
        <dbReference type="Rhea" id="RHEA:16237"/>
        <dbReference type="Rhea" id="RHEA-COMP:10747"/>
        <dbReference type="Rhea" id="RHEA-COMP:10748"/>
        <dbReference type="ChEBI" id="CHEBI:83833"/>
        <dbReference type="ChEBI" id="CHEBI:83834"/>
        <dbReference type="EC" id="5.2.1.8"/>
    </reaction>
</comment>
<feature type="signal peptide" evidence="7">
    <location>
        <begin position="1"/>
        <end position="21"/>
    </location>
</feature>
<dbReference type="HAMAP" id="MF_01183">
    <property type="entry name" value="Chaperone_SurA"/>
    <property type="match status" value="1"/>
</dbReference>
<keyword evidence="5 7" id="KW-0143">Chaperone</keyword>
<dbReference type="Gene3D" id="1.10.4030.10">
    <property type="entry name" value="Porin chaperone SurA, peptide-binding domain"/>
    <property type="match status" value="1"/>
</dbReference>
<dbReference type="InterPro" id="IPR000297">
    <property type="entry name" value="PPIase_PpiC"/>
</dbReference>
<dbReference type="EC" id="5.2.1.8" evidence="7"/>
<comment type="function">
    <text evidence="7">Chaperone involved in the correct folding and assembly of outer membrane proteins. Recognizes specific patterns of aromatic residues and the orientation of their side chains, which are found more frequently in integral outer membrane proteins. May act in both early periplasmic and late outer membrane-associated steps of protein maturation.</text>
</comment>
<protein>
    <recommendedName>
        <fullName evidence="7">Chaperone SurA</fullName>
    </recommendedName>
    <alternativeName>
        <fullName evidence="7">Peptidyl-prolyl cis-trans isomerase SurA</fullName>
        <shortName evidence="7">PPIase SurA</shortName>
        <ecNumber evidence="7">5.2.1.8</ecNumber>
    </alternativeName>
    <alternativeName>
        <fullName evidence="7">Rotamase SurA</fullName>
    </alternativeName>
</protein>
<dbReference type="EMBL" id="PIQH01000003">
    <property type="protein sequence ID" value="RUO80690.1"/>
    <property type="molecule type" value="Genomic_DNA"/>
</dbReference>
<dbReference type="GO" id="GO:0030288">
    <property type="term" value="C:outer membrane-bounded periplasmic space"/>
    <property type="evidence" value="ECO:0007669"/>
    <property type="project" value="InterPro"/>
</dbReference>
<evidence type="ECO:0000313" key="10">
    <source>
        <dbReference type="Proteomes" id="UP000287996"/>
    </source>
</evidence>
<evidence type="ECO:0000256" key="4">
    <source>
        <dbReference type="ARBA" id="ARBA00023110"/>
    </source>
</evidence>
<dbReference type="Gene3D" id="3.10.50.40">
    <property type="match status" value="2"/>
</dbReference>
<dbReference type="PROSITE" id="PS01096">
    <property type="entry name" value="PPIC_PPIASE_1"/>
    <property type="match status" value="1"/>
</dbReference>
<dbReference type="GO" id="GO:0006457">
    <property type="term" value="P:protein folding"/>
    <property type="evidence" value="ECO:0007669"/>
    <property type="project" value="UniProtKB-UniRule"/>
</dbReference>
<feature type="domain" description="PpiC" evidence="8">
    <location>
        <begin position="176"/>
        <end position="277"/>
    </location>
</feature>
<dbReference type="InterPro" id="IPR023058">
    <property type="entry name" value="PPIase_PpiC_CS"/>
</dbReference>
<comment type="subcellular location">
    <subcellularLocation>
        <location evidence="7">Periplasm</location>
    </subcellularLocation>
    <text evidence="7">Is capable of associating with the outer membrane.</text>
</comment>
<dbReference type="Pfam" id="PF00639">
    <property type="entry name" value="Rotamase"/>
    <property type="match status" value="1"/>
</dbReference>
<dbReference type="GO" id="GO:0042277">
    <property type="term" value="F:peptide binding"/>
    <property type="evidence" value="ECO:0007669"/>
    <property type="project" value="InterPro"/>
</dbReference>
<accession>A0A432ZS01</accession>
<dbReference type="NCBIfam" id="NF008038">
    <property type="entry name" value="PRK10770.1"/>
    <property type="match status" value="1"/>
</dbReference>
<dbReference type="InterPro" id="IPR027304">
    <property type="entry name" value="Trigger_fact/SurA_dom_sf"/>
</dbReference>
<dbReference type="Pfam" id="PF13616">
    <property type="entry name" value="Rotamase_3"/>
    <property type="match status" value="1"/>
</dbReference>
<dbReference type="InterPro" id="IPR015391">
    <property type="entry name" value="SurA_N"/>
</dbReference>
<evidence type="ECO:0000256" key="1">
    <source>
        <dbReference type="ARBA" id="ARBA00022729"/>
    </source>
</evidence>
<comment type="caution">
    <text evidence="9">The sequence shown here is derived from an EMBL/GenBank/DDBJ whole genome shotgun (WGS) entry which is preliminary data.</text>
</comment>
<comment type="domain">
    <text evidence="7">The PPIase activity resides only in the second parvulin domain. The N-terminal region and the C-terminal tail are necessary and sufficient for the chaperone activity of SurA. The PPIase activity is dispensable for SurA to function as a chaperone. The N-terminal region and the C-terminal tail are also required for porin recognition.</text>
</comment>
<keyword evidence="1 7" id="KW-0732">Signal</keyword>
<dbReference type="InterPro" id="IPR050280">
    <property type="entry name" value="OMP_Chaperone_SurA"/>
</dbReference>
<keyword evidence="4 7" id="KW-0697">Rotamase</keyword>
<keyword evidence="6 7" id="KW-0413">Isomerase</keyword>
<keyword evidence="3 7" id="KW-0574">Periplasm</keyword>
<evidence type="ECO:0000313" key="9">
    <source>
        <dbReference type="EMBL" id="RUO80690.1"/>
    </source>
</evidence>
<feature type="chain" id="PRO_5019599900" description="Chaperone SurA" evidence="7">
    <location>
        <begin position="22"/>
        <end position="432"/>
    </location>
</feature>
<dbReference type="GO" id="GO:0003755">
    <property type="term" value="F:peptidyl-prolyl cis-trans isomerase activity"/>
    <property type="evidence" value="ECO:0007669"/>
    <property type="project" value="UniProtKB-UniRule"/>
</dbReference>
<dbReference type="PROSITE" id="PS50198">
    <property type="entry name" value="PPIC_PPIASE_2"/>
    <property type="match status" value="2"/>
</dbReference>
<dbReference type="OrthoDB" id="14196at2"/>
<dbReference type="InterPro" id="IPR046357">
    <property type="entry name" value="PPIase_dom_sf"/>
</dbReference>
<sequence precursor="true">MKRIFLAFSLMAVALSSSFSAAPAQAQQVLDRVAVIVDENVILESQIDQLVAQVKRRSEQAGQPLPSEKVLRSQAIERLVLQELQLQMAKRMGIEISDAQLDQTINRIAADQGMTVAELRQDVTSDGTSWAAYRENVRTEILTGQVQRAAVQRRVSVTSQEVDSLVDLIDEQGANTVEYHLRQILIPAQSGSSQKAIDAAEDKANNIISELNNGGDFAAIAISRSAGNNALDGGDLGWMSTNEMPTLFADAVDGKSEGAIIGPIRSGIGFHILQVEKIRGQQQVKVQEVKARHILIKPSVILSDEKAKERLQKYRQQIISGEKTFAELAKEHSADPGSASRGGDLGWSRPARYAPEFAEKVKTLDVGTVSEPFKTQFGWHIVQVEDRRMLDATQESKRDKAYQILFSRKYREELNTWLQEIRDQAYVEEVEK</sequence>
<dbReference type="InterPro" id="IPR023034">
    <property type="entry name" value="PPIase_SurA"/>
</dbReference>
<dbReference type="SUPFAM" id="SSF109998">
    <property type="entry name" value="Triger factor/SurA peptide-binding domain-like"/>
    <property type="match status" value="1"/>
</dbReference>
<evidence type="ECO:0000256" key="2">
    <source>
        <dbReference type="ARBA" id="ARBA00022737"/>
    </source>
</evidence>
<dbReference type="Proteomes" id="UP000287996">
    <property type="component" value="Unassembled WGS sequence"/>
</dbReference>
<feature type="domain" description="PpiC" evidence="8">
    <location>
        <begin position="286"/>
        <end position="386"/>
    </location>
</feature>
<keyword evidence="2 7" id="KW-0677">Repeat</keyword>
<name>A0A432ZS01_9GAMM</name>
<gene>
    <name evidence="7" type="primary">surA</name>
    <name evidence="9" type="ORF">CWI84_03645</name>
</gene>
<reference evidence="9 10" key="1">
    <citation type="journal article" date="2011" name="Front. Microbiol.">
        <title>Genomic signatures of strain selection and enhancement in Bacillus atrophaeus var. globigii, a historical biowarfare simulant.</title>
        <authorList>
            <person name="Gibbons H.S."/>
            <person name="Broomall S.M."/>
            <person name="McNew L.A."/>
            <person name="Daligault H."/>
            <person name="Chapman C."/>
            <person name="Bruce D."/>
            <person name="Karavis M."/>
            <person name="Krepps M."/>
            <person name="McGregor P.A."/>
            <person name="Hong C."/>
            <person name="Park K.H."/>
            <person name="Akmal A."/>
            <person name="Feldman A."/>
            <person name="Lin J.S."/>
            <person name="Chang W.E."/>
            <person name="Higgs B.W."/>
            <person name="Demirev P."/>
            <person name="Lindquist J."/>
            <person name="Liem A."/>
            <person name="Fochler E."/>
            <person name="Read T.D."/>
            <person name="Tapia R."/>
            <person name="Johnson S."/>
            <person name="Bishop-Lilly K.A."/>
            <person name="Detter C."/>
            <person name="Han C."/>
            <person name="Sozhamannan S."/>
            <person name="Rosenzweig C.N."/>
            <person name="Skowronski E.W."/>
        </authorList>
    </citation>
    <scope>NUCLEOTIDE SEQUENCE [LARGE SCALE GENOMIC DNA]</scope>
    <source>
        <strain evidence="9 10">CC-PW-9</strain>
    </source>
</reference>
<dbReference type="RefSeq" id="WP_126841222.1">
    <property type="nucleotide sequence ID" value="NZ_PIQH01000003.1"/>
</dbReference>
<dbReference type="PANTHER" id="PTHR47637:SF1">
    <property type="entry name" value="CHAPERONE SURA"/>
    <property type="match status" value="1"/>
</dbReference>